<evidence type="ECO:0000256" key="4">
    <source>
        <dbReference type="ARBA" id="ARBA00022723"/>
    </source>
</evidence>
<dbReference type="SUPFAM" id="SSF48264">
    <property type="entry name" value="Cytochrome P450"/>
    <property type="match status" value="1"/>
</dbReference>
<evidence type="ECO:0000256" key="9">
    <source>
        <dbReference type="SAM" id="Phobius"/>
    </source>
</evidence>
<dbReference type="GO" id="GO:0005506">
    <property type="term" value="F:iron ion binding"/>
    <property type="evidence" value="ECO:0007669"/>
    <property type="project" value="InterPro"/>
</dbReference>
<name>A0A8K0JBM0_9HYPO</name>
<dbReference type="InterPro" id="IPR017972">
    <property type="entry name" value="Cyt_P450_CS"/>
</dbReference>
<feature type="transmembrane region" description="Helical" evidence="9">
    <location>
        <begin position="17"/>
        <end position="34"/>
    </location>
</feature>
<feature type="binding site" description="axial binding residue" evidence="6">
    <location>
        <position position="535"/>
    </location>
    <ligand>
        <name>heme</name>
        <dbReference type="ChEBI" id="CHEBI:30413"/>
    </ligand>
    <ligandPart>
        <name>Fe</name>
        <dbReference type="ChEBI" id="CHEBI:18248"/>
    </ligandPart>
</feature>
<keyword evidence="4 6" id="KW-0479">Metal-binding</keyword>
<evidence type="ECO:0008006" key="12">
    <source>
        <dbReference type="Google" id="ProtNLM"/>
    </source>
</evidence>
<dbReference type="InterPro" id="IPR001128">
    <property type="entry name" value="Cyt_P450"/>
</dbReference>
<evidence type="ECO:0000256" key="3">
    <source>
        <dbReference type="ARBA" id="ARBA00022617"/>
    </source>
</evidence>
<dbReference type="OrthoDB" id="1470350at2759"/>
<feature type="region of interest" description="Disordered" evidence="8">
    <location>
        <begin position="461"/>
        <end position="486"/>
    </location>
</feature>
<comment type="cofactor">
    <cofactor evidence="1 6">
        <name>heme</name>
        <dbReference type="ChEBI" id="CHEBI:30413"/>
    </cofactor>
</comment>
<dbReference type="Pfam" id="PF00067">
    <property type="entry name" value="p450"/>
    <property type="match status" value="2"/>
</dbReference>
<dbReference type="InterPro" id="IPR050121">
    <property type="entry name" value="Cytochrome_P450_monoxygenase"/>
</dbReference>
<protein>
    <recommendedName>
        <fullName evidence="12">Cytochrome P450 monooxygenase</fullName>
    </recommendedName>
</protein>
<keyword evidence="3 6" id="KW-0349">Heme</keyword>
<sequence>MAAEDTITPALLPLSPTTWSLLATSVFLFILYGYKKLHARALPGIPYNEKMGFFGDLPSLLRAQKAGSIRPWLIGMAKRHESPISQVFMMPFAKPCLIISDYHESYDIMVRRTKEFDRAQLHIDEFSEFTPHHHVAMRSTDPRFKANKELVRGLMSPGTLSAVFAPVVHEKAGHLIELWRTKMDAAHGRPFSAIQDLRELVMDILMASVLGHDEGRRLTQRHQGFLSSQGPSAVCADAAGIACFERPTLTPEVDALLMMPKFLDFARSSFAPHLRVWILKKTKWRKHFQRMEELLSDEINRSAKRLSIERKDSSECKTVIDHILTKEIMLAEKTQSSPNFNKPSIRDELFGFIVAGSDTVATTMSWTVKFLADNQTAQAKLRRQLRRSYGVAHDKRRQPNVSEILHIRAPYLDAFMEESLRLAKTVPGMLRQATIDTEILGHFVPKGTSIFLLAGGPSLTEPAKPTAPEARSLSSQAHSQRVPSWDDDEVTQFKPERWLKTSGNSTRTGVEEFDNVEYDPNAGPMLSFGAGSRGCFGKRLAYLEMRIMVVLLVWNFTFEKCAEHLSSYVEWDEFTCVPAYCYVKLKQAE</sequence>
<dbReference type="GO" id="GO:0020037">
    <property type="term" value="F:heme binding"/>
    <property type="evidence" value="ECO:0007669"/>
    <property type="project" value="InterPro"/>
</dbReference>
<dbReference type="InterPro" id="IPR002401">
    <property type="entry name" value="Cyt_P450_E_grp-I"/>
</dbReference>
<evidence type="ECO:0000256" key="5">
    <source>
        <dbReference type="ARBA" id="ARBA00023004"/>
    </source>
</evidence>
<dbReference type="AlphaFoldDB" id="A0A8K0JBM0"/>
<keyword evidence="9" id="KW-1133">Transmembrane helix</keyword>
<dbReference type="PANTHER" id="PTHR24305">
    <property type="entry name" value="CYTOCHROME P450"/>
    <property type="match status" value="1"/>
</dbReference>
<dbReference type="EMBL" id="SRPY01000162">
    <property type="protein sequence ID" value="KAG5927698.1"/>
    <property type="molecule type" value="Genomic_DNA"/>
</dbReference>
<dbReference type="InterPro" id="IPR036396">
    <property type="entry name" value="Cyt_P450_sf"/>
</dbReference>
<evidence type="ECO:0000256" key="7">
    <source>
        <dbReference type="RuleBase" id="RU000461"/>
    </source>
</evidence>
<dbReference type="GO" id="GO:0004497">
    <property type="term" value="F:monooxygenase activity"/>
    <property type="evidence" value="ECO:0007669"/>
    <property type="project" value="UniProtKB-KW"/>
</dbReference>
<dbReference type="Proteomes" id="UP000811619">
    <property type="component" value="Unassembled WGS sequence"/>
</dbReference>
<accession>A0A8K0JBM0</accession>
<evidence type="ECO:0000256" key="8">
    <source>
        <dbReference type="SAM" id="MobiDB-lite"/>
    </source>
</evidence>
<proteinExistence type="inferred from homology"/>
<evidence type="ECO:0000256" key="1">
    <source>
        <dbReference type="ARBA" id="ARBA00001971"/>
    </source>
</evidence>
<dbReference type="PRINTS" id="PR00463">
    <property type="entry name" value="EP450I"/>
</dbReference>
<keyword evidence="9" id="KW-0812">Transmembrane</keyword>
<reference evidence="10" key="1">
    <citation type="journal article" date="2020" name="bioRxiv">
        <title>Whole genome comparisons of ergot fungi reveals the divergence and evolution of species within the genus Claviceps are the result of varying mechanisms driving genome evolution and host range expansion.</title>
        <authorList>
            <person name="Wyka S.A."/>
            <person name="Mondo S.J."/>
            <person name="Liu M."/>
            <person name="Dettman J."/>
            <person name="Nalam V."/>
            <person name="Broders K.D."/>
        </authorList>
    </citation>
    <scope>NUCLEOTIDE SEQUENCE</scope>
    <source>
        <strain evidence="10">CCC 489</strain>
    </source>
</reference>
<keyword evidence="5 6" id="KW-0408">Iron</keyword>
<dbReference type="Gene3D" id="1.10.630.10">
    <property type="entry name" value="Cytochrome P450"/>
    <property type="match status" value="1"/>
</dbReference>
<keyword evidence="9" id="KW-0472">Membrane</keyword>
<feature type="compositionally biased region" description="Polar residues" evidence="8">
    <location>
        <begin position="472"/>
        <end position="482"/>
    </location>
</feature>
<dbReference type="PRINTS" id="PR00385">
    <property type="entry name" value="P450"/>
</dbReference>
<comment type="caution">
    <text evidence="10">The sequence shown here is derived from an EMBL/GenBank/DDBJ whole genome shotgun (WGS) entry which is preliminary data.</text>
</comment>
<keyword evidence="7" id="KW-0560">Oxidoreductase</keyword>
<organism evidence="10 11">
    <name type="scientific">Claviceps africana</name>
    <dbReference type="NCBI Taxonomy" id="83212"/>
    <lineage>
        <taxon>Eukaryota</taxon>
        <taxon>Fungi</taxon>
        <taxon>Dikarya</taxon>
        <taxon>Ascomycota</taxon>
        <taxon>Pezizomycotina</taxon>
        <taxon>Sordariomycetes</taxon>
        <taxon>Hypocreomycetidae</taxon>
        <taxon>Hypocreales</taxon>
        <taxon>Clavicipitaceae</taxon>
        <taxon>Claviceps</taxon>
    </lineage>
</organism>
<evidence type="ECO:0000313" key="10">
    <source>
        <dbReference type="EMBL" id="KAG5927698.1"/>
    </source>
</evidence>
<evidence type="ECO:0000313" key="11">
    <source>
        <dbReference type="Proteomes" id="UP000811619"/>
    </source>
</evidence>
<gene>
    <name evidence="10" type="ORF">E4U42_001938</name>
</gene>
<evidence type="ECO:0000256" key="6">
    <source>
        <dbReference type="PIRSR" id="PIRSR602401-1"/>
    </source>
</evidence>
<keyword evidence="7" id="KW-0503">Monooxygenase</keyword>
<dbReference type="PROSITE" id="PS00086">
    <property type="entry name" value="CYTOCHROME_P450"/>
    <property type="match status" value="1"/>
</dbReference>
<keyword evidence="11" id="KW-1185">Reference proteome</keyword>
<comment type="similarity">
    <text evidence="2 7">Belongs to the cytochrome P450 family.</text>
</comment>
<dbReference type="GO" id="GO:0016705">
    <property type="term" value="F:oxidoreductase activity, acting on paired donors, with incorporation or reduction of molecular oxygen"/>
    <property type="evidence" value="ECO:0007669"/>
    <property type="project" value="InterPro"/>
</dbReference>
<dbReference type="PANTHER" id="PTHR24305:SF232">
    <property type="entry name" value="P450, PUTATIVE (EUROFUNG)-RELATED"/>
    <property type="match status" value="1"/>
</dbReference>
<evidence type="ECO:0000256" key="2">
    <source>
        <dbReference type="ARBA" id="ARBA00010617"/>
    </source>
</evidence>